<name>A0A084WM56_ANOSI</name>
<dbReference type="VEuPathDB" id="VectorBase:ASIC019352"/>
<dbReference type="InterPro" id="IPR055303">
    <property type="entry name" value="ATMIN"/>
</dbReference>
<dbReference type="PROSITE" id="PS00028">
    <property type="entry name" value="ZINC_FINGER_C2H2_1"/>
    <property type="match status" value="2"/>
</dbReference>
<feature type="domain" description="C2H2-type" evidence="2">
    <location>
        <begin position="26"/>
        <end position="56"/>
    </location>
</feature>
<sequence length="383" mass="42876">MASQDEPGPVLRLYPTATDILADRIYYCPMENCEVTFQNASHMQMHIKRHHKTTAPELNGMSKGSAKCEQNQFYCPSVECAYHQVPADVPIRARHFSSFKSLKQHYLKMHSERKFACSSCEKSFATASFLRHHRLSCGKKFQCEHCSYSYGSREALLTHAKRKQHGYSNLVGSRKYTKSMSIGTQTQIRRENQQTQTESSTSCDIPSTEVKQSECMPFMTIDQYKPNEGYSFVNGPSTGDFIYGQSQSGPIEGSESFVVCTETQTDFMDVVNPNVINHHDPLLSYTHMYTQTNDEPGLITDLGLSTIETQTSWNDGGEGFGDYLVSTETQTNFDIEGFNCGSHCNDKINQAVQCQQTNASTGTAFLSVMNDNLNIPSNSTQGS</sequence>
<reference evidence="4" key="2">
    <citation type="submission" date="2020-05" db="UniProtKB">
        <authorList>
            <consortium name="EnsemblMetazoa"/>
        </authorList>
    </citation>
    <scope>IDENTIFICATION</scope>
</reference>
<dbReference type="PANTHER" id="PTHR46664">
    <property type="entry name" value="ATM INTERACTOR"/>
    <property type="match status" value="1"/>
</dbReference>
<dbReference type="InterPro" id="IPR013087">
    <property type="entry name" value="Znf_C2H2_type"/>
</dbReference>
<dbReference type="InterPro" id="IPR036236">
    <property type="entry name" value="Znf_C2H2_sf"/>
</dbReference>
<dbReference type="GO" id="GO:0000981">
    <property type="term" value="F:DNA-binding transcription factor activity, RNA polymerase II-specific"/>
    <property type="evidence" value="ECO:0007669"/>
    <property type="project" value="TreeGrafter"/>
</dbReference>
<evidence type="ECO:0000259" key="2">
    <source>
        <dbReference type="PROSITE" id="PS50157"/>
    </source>
</evidence>
<dbReference type="EnsemblMetazoa" id="ASIC019352-RA">
    <property type="protein sequence ID" value="ASIC019352-PA"/>
    <property type="gene ID" value="ASIC019352"/>
</dbReference>
<dbReference type="GO" id="GO:0005634">
    <property type="term" value="C:nucleus"/>
    <property type="evidence" value="ECO:0007669"/>
    <property type="project" value="TreeGrafter"/>
</dbReference>
<gene>
    <name evidence="3" type="ORF">ZHAS_00019352</name>
</gene>
<dbReference type="Proteomes" id="UP000030765">
    <property type="component" value="Unassembled WGS sequence"/>
</dbReference>
<keyword evidence="1" id="KW-0862">Zinc</keyword>
<organism evidence="3">
    <name type="scientific">Anopheles sinensis</name>
    <name type="common">Mosquito</name>
    <dbReference type="NCBI Taxonomy" id="74873"/>
    <lineage>
        <taxon>Eukaryota</taxon>
        <taxon>Metazoa</taxon>
        <taxon>Ecdysozoa</taxon>
        <taxon>Arthropoda</taxon>
        <taxon>Hexapoda</taxon>
        <taxon>Insecta</taxon>
        <taxon>Pterygota</taxon>
        <taxon>Neoptera</taxon>
        <taxon>Endopterygota</taxon>
        <taxon>Diptera</taxon>
        <taxon>Nematocera</taxon>
        <taxon>Culicoidea</taxon>
        <taxon>Culicidae</taxon>
        <taxon>Anophelinae</taxon>
        <taxon>Anopheles</taxon>
    </lineage>
</organism>
<dbReference type="AlphaFoldDB" id="A0A084WM56"/>
<dbReference type="OrthoDB" id="6354171at2759"/>
<keyword evidence="1" id="KW-0479">Metal-binding</keyword>
<feature type="domain" description="C2H2-type" evidence="2">
    <location>
        <begin position="141"/>
        <end position="165"/>
    </location>
</feature>
<dbReference type="GO" id="GO:0000976">
    <property type="term" value="F:transcription cis-regulatory region binding"/>
    <property type="evidence" value="ECO:0007669"/>
    <property type="project" value="InterPro"/>
</dbReference>
<evidence type="ECO:0000256" key="1">
    <source>
        <dbReference type="PROSITE-ProRule" id="PRU00042"/>
    </source>
</evidence>
<evidence type="ECO:0000313" key="3">
    <source>
        <dbReference type="EMBL" id="KFB51300.1"/>
    </source>
</evidence>
<dbReference type="SUPFAM" id="SSF57667">
    <property type="entry name" value="beta-beta-alpha zinc fingers"/>
    <property type="match status" value="1"/>
</dbReference>
<dbReference type="GO" id="GO:0008270">
    <property type="term" value="F:zinc ion binding"/>
    <property type="evidence" value="ECO:0007669"/>
    <property type="project" value="UniProtKB-KW"/>
</dbReference>
<dbReference type="SMART" id="SM00355">
    <property type="entry name" value="ZnF_C2H2"/>
    <property type="match status" value="4"/>
</dbReference>
<evidence type="ECO:0000313" key="5">
    <source>
        <dbReference type="Proteomes" id="UP000030765"/>
    </source>
</evidence>
<reference evidence="3 5" key="1">
    <citation type="journal article" date="2014" name="BMC Genomics">
        <title>Genome sequence of Anopheles sinensis provides insight into genetics basis of mosquito competence for malaria parasites.</title>
        <authorList>
            <person name="Zhou D."/>
            <person name="Zhang D."/>
            <person name="Ding G."/>
            <person name="Shi L."/>
            <person name="Hou Q."/>
            <person name="Ye Y."/>
            <person name="Xu Y."/>
            <person name="Zhou H."/>
            <person name="Xiong C."/>
            <person name="Li S."/>
            <person name="Yu J."/>
            <person name="Hong S."/>
            <person name="Yu X."/>
            <person name="Zou P."/>
            <person name="Chen C."/>
            <person name="Chang X."/>
            <person name="Wang W."/>
            <person name="Lv Y."/>
            <person name="Sun Y."/>
            <person name="Ma L."/>
            <person name="Shen B."/>
            <person name="Zhu C."/>
        </authorList>
    </citation>
    <scope>NUCLEOTIDE SEQUENCE [LARGE SCALE GENOMIC DNA]</scope>
</reference>
<dbReference type="GO" id="GO:0045944">
    <property type="term" value="P:positive regulation of transcription by RNA polymerase II"/>
    <property type="evidence" value="ECO:0007669"/>
    <property type="project" value="InterPro"/>
</dbReference>
<proteinExistence type="predicted"/>
<dbReference type="PROSITE" id="PS50157">
    <property type="entry name" value="ZINC_FINGER_C2H2_2"/>
    <property type="match status" value="3"/>
</dbReference>
<evidence type="ECO:0000313" key="4">
    <source>
        <dbReference type="EnsemblMetazoa" id="ASIC019352-PA"/>
    </source>
</evidence>
<protein>
    <submittedName>
        <fullName evidence="3">AGAP012120-PA-like protein</fullName>
    </submittedName>
</protein>
<dbReference type="OMA" id="YTQTRWL"/>
<dbReference type="EMBL" id="KE525351">
    <property type="protein sequence ID" value="KFB51300.1"/>
    <property type="molecule type" value="Genomic_DNA"/>
</dbReference>
<dbReference type="EMBL" id="ATLV01024388">
    <property type="status" value="NOT_ANNOTATED_CDS"/>
    <property type="molecule type" value="Genomic_DNA"/>
</dbReference>
<keyword evidence="5" id="KW-1185">Reference proteome</keyword>
<keyword evidence="1" id="KW-0863">Zinc-finger</keyword>
<dbReference type="STRING" id="74873.A0A084WM56"/>
<feature type="domain" description="C2H2-type" evidence="2">
    <location>
        <begin position="115"/>
        <end position="134"/>
    </location>
</feature>
<accession>A0A084WM56</accession>
<dbReference type="PANTHER" id="PTHR46664:SF1">
    <property type="entry name" value="ATM INTERACTOR"/>
    <property type="match status" value="1"/>
</dbReference>
<dbReference type="VEuPathDB" id="VectorBase:ASIS022136"/>
<dbReference type="Gene3D" id="3.30.160.60">
    <property type="entry name" value="Classic Zinc Finger"/>
    <property type="match status" value="2"/>
</dbReference>